<dbReference type="FunFam" id="3.40.50.1470:FF:000001">
    <property type="entry name" value="Peptidyl-tRNA hydrolase"/>
    <property type="match status" value="1"/>
</dbReference>
<feature type="binding site" evidence="8">
    <location>
        <position position="66"/>
    </location>
    <ligand>
        <name>tRNA</name>
        <dbReference type="ChEBI" id="CHEBI:17843"/>
    </ligand>
</feature>
<proteinExistence type="inferred from homology"/>
<protein>
    <recommendedName>
        <fullName evidence="7 8">Peptidyl-tRNA hydrolase</fullName>
        <shortName evidence="8">Pth</shortName>
        <ecNumber evidence="1 8">3.1.1.29</ecNumber>
    </recommendedName>
</protein>
<feature type="site" description="Stabilizes the basic form of H active site to accept a proton" evidence="8">
    <location>
        <position position="91"/>
    </location>
</feature>
<evidence type="ECO:0000256" key="5">
    <source>
        <dbReference type="ARBA" id="ARBA00038063"/>
    </source>
</evidence>
<comment type="subcellular location">
    <subcellularLocation>
        <location evidence="8">Cytoplasm</location>
    </subcellularLocation>
</comment>
<dbReference type="InterPro" id="IPR036416">
    <property type="entry name" value="Pept_tRNA_hydro_sf"/>
</dbReference>
<keyword evidence="3 8" id="KW-0378">Hydrolase</keyword>
<dbReference type="EMBL" id="DVNH01000016">
    <property type="protein sequence ID" value="HIU51389.1"/>
    <property type="molecule type" value="Genomic_DNA"/>
</dbReference>
<dbReference type="PROSITE" id="PS01196">
    <property type="entry name" value="PEPT_TRNA_HYDROL_2"/>
    <property type="match status" value="1"/>
</dbReference>
<reference evidence="11" key="2">
    <citation type="journal article" date="2021" name="PeerJ">
        <title>Extensive microbial diversity within the chicken gut microbiome revealed by metagenomics and culture.</title>
        <authorList>
            <person name="Gilroy R."/>
            <person name="Ravi A."/>
            <person name="Getino M."/>
            <person name="Pursley I."/>
            <person name="Horton D.L."/>
            <person name="Alikhan N.F."/>
            <person name="Baker D."/>
            <person name="Gharbi K."/>
            <person name="Hall N."/>
            <person name="Watson M."/>
            <person name="Adriaenssens E.M."/>
            <person name="Foster-Nyarko E."/>
            <person name="Jarju S."/>
            <person name="Secka A."/>
            <person name="Antonio M."/>
            <person name="Oren A."/>
            <person name="Chaudhuri R.R."/>
            <person name="La Ragione R."/>
            <person name="Hildebrand F."/>
            <person name="Pallen M.J."/>
        </authorList>
    </citation>
    <scope>NUCLEOTIDE SEQUENCE</scope>
    <source>
        <strain evidence="11">CHK195-15760</strain>
    </source>
</reference>
<dbReference type="HAMAP" id="MF_00083">
    <property type="entry name" value="Pept_tRNA_hydro_bact"/>
    <property type="match status" value="1"/>
</dbReference>
<evidence type="ECO:0000256" key="9">
    <source>
        <dbReference type="RuleBase" id="RU000673"/>
    </source>
</evidence>
<name>A0A9D1M0E6_9FIRM</name>
<evidence type="ECO:0000256" key="7">
    <source>
        <dbReference type="ARBA" id="ARBA00050038"/>
    </source>
</evidence>
<evidence type="ECO:0000256" key="8">
    <source>
        <dbReference type="HAMAP-Rule" id="MF_00083"/>
    </source>
</evidence>
<reference evidence="11" key="1">
    <citation type="submission" date="2020-10" db="EMBL/GenBank/DDBJ databases">
        <authorList>
            <person name="Gilroy R."/>
        </authorList>
    </citation>
    <scope>NUCLEOTIDE SEQUENCE</scope>
    <source>
        <strain evidence="11">CHK195-15760</strain>
    </source>
</reference>
<dbReference type="SUPFAM" id="SSF53178">
    <property type="entry name" value="Peptidyl-tRNA hydrolase-like"/>
    <property type="match status" value="1"/>
</dbReference>
<evidence type="ECO:0000256" key="10">
    <source>
        <dbReference type="RuleBase" id="RU004320"/>
    </source>
</evidence>
<dbReference type="AlphaFoldDB" id="A0A9D1M0E6"/>
<sequence length="186" mass="21024">MFLIVGLGNPERDYANTRHNMGFDVINELSNHNQIEVKKTKFEGLYGNGVIAGEKVILLKPQTFMNLSGKSLIQFANFFKIEPDHIIVIYDDMDLPIGTIKIRKKGGPGTHNGMKSVVQMMGREDFPRVRIGIGRPKEDENIIDYVIGYVPEEELEELRKSTKKAAKAIEAIIENGIDKAMNQYNE</sequence>
<keyword evidence="8" id="KW-0963">Cytoplasm</keyword>
<feature type="binding site" evidence="8">
    <location>
        <position position="112"/>
    </location>
    <ligand>
        <name>tRNA</name>
        <dbReference type="ChEBI" id="CHEBI:17843"/>
    </ligand>
</feature>
<keyword evidence="4 8" id="KW-0694">RNA-binding</keyword>
<evidence type="ECO:0000256" key="3">
    <source>
        <dbReference type="ARBA" id="ARBA00022801"/>
    </source>
</evidence>
<dbReference type="InterPro" id="IPR018171">
    <property type="entry name" value="Pept_tRNA_hydro_CS"/>
</dbReference>
<dbReference type="Gene3D" id="3.40.50.1470">
    <property type="entry name" value="Peptidyl-tRNA hydrolase"/>
    <property type="match status" value="1"/>
</dbReference>
<comment type="caution">
    <text evidence="11">The sequence shown here is derived from an EMBL/GenBank/DDBJ whole genome shotgun (WGS) entry which is preliminary data.</text>
</comment>
<dbReference type="InterPro" id="IPR001328">
    <property type="entry name" value="Pept_tRNA_hydro"/>
</dbReference>
<comment type="subunit">
    <text evidence="8">Monomer.</text>
</comment>
<evidence type="ECO:0000256" key="6">
    <source>
        <dbReference type="ARBA" id="ARBA00048707"/>
    </source>
</evidence>
<dbReference type="NCBIfam" id="TIGR00447">
    <property type="entry name" value="pth"/>
    <property type="match status" value="1"/>
</dbReference>
<dbReference type="PANTHER" id="PTHR17224:SF1">
    <property type="entry name" value="PEPTIDYL-TRNA HYDROLASE"/>
    <property type="match status" value="1"/>
</dbReference>
<comment type="similarity">
    <text evidence="5 8 10">Belongs to the PTH family.</text>
</comment>
<feature type="binding site" evidence="8">
    <location>
        <position position="64"/>
    </location>
    <ligand>
        <name>tRNA</name>
        <dbReference type="ChEBI" id="CHEBI:17843"/>
    </ligand>
</feature>
<dbReference type="CDD" id="cd00462">
    <property type="entry name" value="PTH"/>
    <property type="match status" value="1"/>
</dbReference>
<comment type="catalytic activity">
    <reaction evidence="6 8 9">
        <text>an N-acyl-L-alpha-aminoacyl-tRNA + H2O = an N-acyl-L-amino acid + a tRNA + H(+)</text>
        <dbReference type="Rhea" id="RHEA:54448"/>
        <dbReference type="Rhea" id="RHEA-COMP:10123"/>
        <dbReference type="Rhea" id="RHEA-COMP:13883"/>
        <dbReference type="ChEBI" id="CHEBI:15377"/>
        <dbReference type="ChEBI" id="CHEBI:15378"/>
        <dbReference type="ChEBI" id="CHEBI:59874"/>
        <dbReference type="ChEBI" id="CHEBI:78442"/>
        <dbReference type="ChEBI" id="CHEBI:138191"/>
        <dbReference type="EC" id="3.1.1.29"/>
    </reaction>
</comment>
<comment type="function">
    <text evidence="8">Hydrolyzes ribosome-free peptidyl-tRNAs (with 1 or more amino acids incorporated), which drop off the ribosome during protein synthesis, or as a result of ribosome stalling.</text>
</comment>
<evidence type="ECO:0000256" key="2">
    <source>
        <dbReference type="ARBA" id="ARBA00022555"/>
    </source>
</evidence>
<gene>
    <name evidence="8" type="primary">pth</name>
    <name evidence="11" type="ORF">IAB70_02000</name>
</gene>
<accession>A0A9D1M0E6</accession>
<comment type="function">
    <text evidence="8">Catalyzes the release of premature peptidyl moieties from peptidyl-tRNA molecules trapped in stalled 50S ribosomal subunits, and thus maintains levels of free tRNAs and 50S ribosomes.</text>
</comment>
<dbReference type="PROSITE" id="PS01195">
    <property type="entry name" value="PEPT_TRNA_HYDROL_1"/>
    <property type="match status" value="1"/>
</dbReference>
<dbReference type="GO" id="GO:0005737">
    <property type="term" value="C:cytoplasm"/>
    <property type="evidence" value="ECO:0007669"/>
    <property type="project" value="UniProtKB-SubCell"/>
</dbReference>
<dbReference type="Proteomes" id="UP000824093">
    <property type="component" value="Unassembled WGS sequence"/>
</dbReference>
<dbReference type="EC" id="3.1.1.29" evidence="1 8"/>
<evidence type="ECO:0000313" key="11">
    <source>
        <dbReference type="EMBL" id="HIU51389.1"/>
    </source>
</evidence>
<dbReference type="Pfam" id="PF01195">
    <property type="entry name" value="Pept_tRNA_hydro"/>
    <property type="match status" value="1"/>
</dbReference>
<dbReference type="GO" id="GO:0004045">
    <property type="term" value="F:peptidyl-tRNA hydrolase activity"/>
    <property type="evidence" value="ECO:0007669"/>
    <property type="project" value="UniProtKB-UniRule"/>
</dbReference>
<dbReference type="GO" id="GO:0072344">
    <property type="term" value="P:rescue of stalled ribosome"/>
    <property type="evidence" value="ECO:0007669"/>
    <property type="project" value="UniProtKB-UniRule"/>
</dbReference>
<keyword evidence="2 8" id="KW-0820">tRNA-binding</keyword>
<organism evidence="11 12">
    <name type="scientific">Candidatus Merdicola faecigallinarum</name>
    <dbReference type="NCBI Taxonomy" id="2840862"/>
    <lineage>
        <taxon>Bacteria</taxon>
        <taxon>Bacillati</taxon>
        <taxon>Bacillota</taxon>
        <taxon>Clostridia</taxon>
        <taxon>Candidatus Merdicola</taxon>
    </lineage>
</organism>
<evidence type="ECO:0000256" key="1">
    <source>
        <dbReference type="ARBA" id="ARBA00013260"/>
    </source>
</evidence>
<feature type="binding site" evidence="8">
    <location>
        <position position="14"/>
    </location>
    <ligand>
        <name>tRNA</name>
        <dbReference type="ChEBI" id="CHEBI:17843"/>
    </ligand>
</feature>
<feature type="site" description="Discriminates between blocked and unblocked aminoacyl-tRNA" evidence="8">
    <location>
        <position position="9"/>
    </location>
</feature>
<dbReference type="GO" id="GO:0000049">
    <property type="term" value="F:tRNA binding"/>
    <property type="evidence" value="ECO:0007669"/>
    <property type="project" value="UniProtKB-UniRule"/>
</dbReference>
<dbReference type="PANTHER" id="PTHR17224">
    <property type="entry name" value="PEPTIDYL-TRNA HYDROLASE"/>
    <property type="match status" value="1"/>
</dbReference>
<evidence type="ECO:0000313" key="12">
    <source>
        <dbReference type="Proteomes" id="UP000824093"/>
    </source>
</evidence>
<feature type="active site" description="Proton acceptor" evidence="8">
    <location>
        <position position="19"/>
    </location>
</feature>
<dbReference type="GO" id="GO:0006515">
    <property type="term" value="P:protein quality control for misfolded or incompletely synthesized proteins"/>
    <property type="evidence" value="ECO:0007669"/>
    <property type="project" value="UniProtKB-UniRule"/>
</dbReference>
<evidence type="ECO:0000256" key="4">
    <source>
        <dbReference type="ARBA" id="ARBA00022884"/>
    </source>
</evidence>